<gene>
    <name evidence="1" type="ORF">NQ032_05510</name>
</gene>
<dbReference type="EMBL" id="JANILD010000002">
    <property type="protein sequence ID" value="MCQ9303079.1"/>
    <property type="molecule type" value="Genomic_DNA"/>
</dbReference>
<evidence type="ECO:0008006" key="3">
    <source>
        <dbReference type="Google" id="ProtNLM"/>
    </source>
</evidence>
<protein>
    <recommendedName>
        <fullName evidence="3">DUF4440 domain-containing protein</fullName>
    </recommendedName>
</protein>
<dbReference type="RefSeq" id="WP_257099490.1">
    <property type="nucleotide sequence ID" value="NZ_JANILD010000002.1"/>
</dbReference>
<comment type="caution">
    <text evidence="1">The sequence shown here is derived from an EMBL/GenBank/DDBJ whole genome shotgun (WGS) entry which is preliminary data.</text>
</comment>
<dbReference type="Proteomes" id="UP001204068">
    <property type="component" value="Unassembled WGS sequence"/>
</dbReference>
<accession>A0AAW5LID5</accession>
<evidence type="ECO:0000313" key="2">
    <source>
        <dbReference type="Proteomes" id="UP001204068"/>
    </source>
</evidence>
<evidence type="ECO:0000313" key="1">
    <source>
        <dbReference type="EMBL" id="MCQ9303079.1"/>
    </source>
</evidence>
<sequence length="127" mass="14869">MPTIKKEKTMIAREFINFGLEKNIKNLITHAISGEYRENAIIHFNSDGIPIVSENVRTYHMYKVEIEEPITERTNLDTLIEVRESGTVHIHYDTSIREEERDSTVEFHTLIEGKLVLIWDREEGLVE</sequence>
<reference evidence="1" key="1">
    <citation type="submission" date="2022-07" db="EMBL/GenBank/DDBJ databases">
        <title>Bacterial species isolated from the porcine tonsil microbiota.</title>
        <authorList>
            <person name="Oliveira I.M.F."/>
        </authorList>
    </citation>
    <scope>NUCLEOTIDE SEQUENCE</scope>
    <source>
        <strain evidence="1">8QC2O2</strain>
    </source>
</reference>
<organism evidence="1 2">
    <name type="scientific">Mammaliicoccus sciuri</name>
    <name type="common">Staphylococcus sciuri</name>
    <dbReference type="NCBI Taxonomy" id="1296"/>
    <lineage>
        <taxon>Bacteria</taxon>
        <taxon>Bacillati</taxon>
        <taxon>Bacillota</taxon>
        <taxon>Bacilli</taxon>
        <taxon>Bacillales</taxon>
        <taxon>Staphylococcaceae</taxon>
        <taxon>Mammaliicoccus</taxon>
    </lineage>
</organism>
<dbReference type="AlphaFoldDB" id="A0AAW5LID5"/>
<name>A0AAW5LID5_MAMSC</name>
<proteinExistence type="predicted"/>